<dbReference type="InterPro" id="IPR001460">
    <property type="entry name" value="PCN-bd_Tpept"/>
</dbReference>
<evidence type="ECO:0000256" key="2">
    <source>
        <dbReference type="ARBA" id="ARBA00004752"/>
    </source>
</evidence>
<evidence type="ECO:0000256" key="9">
    <source>
        <dbReference type="ARBA" id="ARBA00022692"/>
    </source>
</evidence>
<dbReference type="STRING" id="204669.Acid345_4231"/>
<evidence type="ECO:0000256" key="16">
    <source>
        <dbReference type="ARBA" id="ARBA00023316"/>
    </source>
</evidence>
<comment type="similarity">
    <text evidence="3">In the C-terminal section; belongs to the transpeptidase family.</text>
</comment>
<evidence type="ECO:0000256" key="3">
    <source>
        <dbReference type="ARBA" id="ARBA00007090"/>
    </source>
</evidence>
<keyword evidence="5" id="KW-0121">Carboxypeptidase</keyword>
<comment type="catalytic activity">
    <reaction evidence="18">
        <text>[GlcNAc-(1-&gt;4)-Mur2Ac(oyl-L-Ala-gamma-D-Glu-L-Lys-D-Ala-D-Ala)](n)-di-trans,octa-cis-undecaprenyl diphosphate + beta-D-GlcNAc-(1-&gt;4)-Mur2Ac(oyl-L-Ala-gamma-D-Glu-L-Lys-D-Ala-D-Ala)-di-trans,octa-cis-undecaprenyl diphosphate = [GlcNAc-(1-&gt;4)-Mur2Ac(oyl-L-Ala-gamma-D-Glu-L-Lys-D-Ala-D-Ala)](n+1)-di-trans,octa-cis-undecaprenyl diphosphate + di-trans,octa-cis-undecaprenyl diphosphate + H(+)</text>
        <dbReference type="Rhea" id="RHEA:23708"/>
        <dbReference type="Rhea" id="RHEA-COMP:9602"/>
        <dbReference type="Rhea" id="RHEA-COMP:9603"/>
        <dbReference type="ChEBI" id="CHEBI:15378"/>
        <dbReference type="ChEBI" id="CHEBI:58405"/>
        <dbReference type="ChEBI" id="CHEBI:60033"/>
        <dbReference type="ChEBI" id="CHEBI:78435"/>
        <dbReference type="EC" id="2.4.99.28"/>
    </reaction>
</comment>
<evidence type="ECO:0000256" key="5">
    <source>
        <dbReference type="ARBA" id="ARBA00022645"/>
    </source>
</evidence>
<keyword evidence="8 24" id="KW-0808">Transferase</keyword>
<proteinExistence type="inferred from homology"/>
<keyword evidence="12" id="KW-0573">Peptidoglycan synthesis</keyword>
<keyword evidence="15" id="KW-0511">Multifunctional enzyme</keyword>
<reference evidence="24 25" key="1">
    <citation type="journal article" date="2009" name="Appl. Environ. Microbiol.">
        <title>Three genomes from the phylum Acidobacteria provide insight into the lifestyles of these microorganisms in soils.</title>
        <authorList>
            <person name="Ward N.L."/>
            <person name="Challacombe J.F."/>
            <person name="Janssen P.H."/>
            <person name="Henrissat B."/>
            <person name="Coutinho P.M."/>
            <person name="Wu M."/>
            <person name="Xie G."/>
            <person name="Haft D.H."/>
            <person name="Sait M."/>
            <person name="Badger J."/>
            <person name="Barabote R.D."/>
            <person name="Bradley B."/>
            <person name="Brettin T.S."/>
            <person name="Brinkac L.M."/>
            <person name="Bruce D."/>
            <person name="Creasy T."/>
            <person name="Daugherty S.C."/>
            <person name="Davidsen T.M."/>
            <person name="DeBoy R.T."/>
            <person name="Detter J.C."/>
            <person name="Dodson R.J."/>
            <person name="Durkin A.S."/>
            <person name="Ganapathy A."/>
            <person name="Gwinn-Giglio M."/>
            <person name="Han C.S."/>
            <person name="Khouri H."/>
            <person name="Kiss H."/>
            <person name="Kothari S.P."/>
            <person name="Madupu R."/>
            <person name="Nelson K.E."/>
            <person name="Nelson W.C."/>
            <person name="Paulsen I."/>
            <person name="Penn K."/>
            <person name="Ren Q."/>
            <person name="Rosovitz M.J."/>
            <person name="Selengut J.D."/>
            <person name="Shrivastava S."/>
            <person name="Sullivan S.A."/>
            <person name="Tapia R."/>
            <person name="Thompson L.S."/>
            <person name="Watkins K.L."/>
            <person name="Yang Q."/>
            <person name="Yu C."/>
            <person name="Zafar N."/>
            <person name="Zhou L."/>
            <person name="Kuske C.R."/>
        </authorList>
    </citation>
    <scope>NUCLEOTIDE SEQUENCE [LARGE SCALE GENOMIC DNA]</scope>
    <source>
        <strain evidence="24 25">Ellin345</strain>
    </source>
</reference>
<dbReference type="GO" id="GO:0008955">
    <property type="term" value="F:peptidoglycan glycosyltransferase activity"/>
    <property type="evidence" value="ECO:0007669"/>
    <property type="project" value="UniProtKB-EC"/>
</dbReference>
<dbReference type="InterPro" id="IPR036950">
    <property type="entry name" value="PBP_transglycosylase"/>
</dbReference>
<evidence type="ECO:0000256" key="6">
    <source>
        <dbReference type="ARBA" id="ARBA00022670"/>
    </source>
</evidence>
<comment type="pathway">
    <text evidence="2">Cell wall biogenesis; peptidoglycan biosynthesis.</text>
</comment>
<evidence type="ECO:0000256" key="15">
    <source>
        <dbReference type="ARBA" id="ARBA00023268"/>
    </source>
</evidence>
<feature type="transmembrane region" description="Helical" evidence="21">
    <location>
        <begin position="22"/>
        <end position="44"/>
    </location>
</feature>
<dbReference type="NCBIfam" id="TIGR02074">
    <property type="entry name" value="PBP_1a_fam"/>
    <property type="match status" value="1"/>
</dbReference>
<feature type="domain" description="Glycosyl transferase family 51" evidence="23">
    <location>
        <begin position="70"/>
        <end position="244"/>
    </location>
</feature>
<evidence type="ECO:0000259" key="22">
    <source>
        <dbReference type="Pfam" id="PF00905"/>
    </source>
</evidence>
<dbReference type="InterPro" id="IPR012338">
    <property type="entry name" value="Beta-lactam/transpept-like"/>
</dbReference>
<comment type="similarity">
    <text evidence="4">In the N-terminal section; belongs to the glycosyltransferase 51 family.</text>
</comment>
<dbReference type="RefSeq" id="WP_011525030.1">
    <property type="nucleotide sequence ID" value="NC_008009.1"/>
</dbReference>
<dbReference type="CAZy" id="GT51">
    <property type="family name" value="Glycosyltransferase Family 51"/>
</dbReference>
<evidence type="ECO:0000313" key="25">
    <source>
        <dbReference type="Proteomes" id="UP000002432"/>
    </source>
</evidence>
<evidence type="ECO:0000256" key="4">
    <source>
        <dbReference type="ARBA" id="ARBA00007739"/>
    </source>
</evidence>
<keyword evidence="6" id="KW-0645">Protease</keyword>
<dbReference type="GO" id="GO:0030288">
    <property type="term" value="C:outer membrane-bounded periplasmic space"/>
    <property type="evidence" value="ECO:0007669"/>
    <property type="project" value="TreeGrafter"/>
</dbReference>
<dbReference type="SUPFAM" id="SSF56601">
    <property type="entry name" value="beta-lactamase/transpeptidase-like"/>
    <property type="match status" value="1"/>
</dbReference>
<dbReference type="Pfam" id="PF00912">
    <property type="entry name" value="Transgly"/>
    <property type="match status" value="1"/>
</dbReference>
<evidence type="ECO:0000256" key="21">
    <source>
        <dbReference type="SAM" id="Phobius"/>
    </source>
</evidence>
<dbReference type="GO" id="GO:0009252">
    <property type="term" value="P:peptidoglycan biosynthetic process"/>
    <property type="evidence" value="ECO:0007669"/>
    <property type="project" value="UniProtKB-KW"/>
</dbReference>
<evidence type="ECO:0000256" key="10">
    <source>
        <dbReference type="ARBA" id="ARBA00022801"/>
    </source>
</evidence>
<evidence type="ECO:0000256" key="12">
    <source>
        <dbReference type="ARBA" id="ARBA00022984"/>
    </source>
</evidence>
<dbReference type="Proteomes" id="UP000002432">
    <property type="component" value="Chromosome"/>
</dbReference>
<name>Q1IIR9_KORVE</name>
<keyword evidence="25" id="KW-1185">Reference proteome</keyword>
<dbReference type="OrthoDB" id="9766909at2"/>
<dbReference type="EMBL" id="CP000360">
    <property type="protein sequence ID" value="ABF43231.1"/>
    <property type="molecule type" value="Genomic_DNA"/>
</dbReference>
<organism evidence="24 25">
    <name type="scientific">Koribacter versatilis (strain Ellin345)</name>
    <dbReference type="NCBI Taxonomy" id="204669"/>
    <lineage>
        <taxon>Bacteria</taxon>
        <taxon>Pseudomonadati</taxon>
        <taxon>Acidobacteriota</taxon>
        <taxon>Terriglobia</taxon>
        <taxon>Terriglobales</taxon>
        <taxon>Candidatus Korobacteraceae</taxon>
        <taxon>Candidatus Korobacter</taxon>
    </lineage>
</organism>
<dbReference type="Gene3D" id="3.40.710.10">
    <property type="entry name" value="DD-peptidase/beta-lactamase superfamily"/>
    <property type="match status" value="2"/>
</dbReference>
<dbReference type="GO" id="GO:0071555">
    <property type="term" value="P:cell wall organization"/>
    <property type="evidence" value="ECO:0007669"/>
    <property type="project" value="UniProtKB-KW"/>
</dbReference>
<keyword evidence="16" id="KW-0961">Cell wall biogenesis/degradation</keyword>
<keyword evidence="13 21" id="KW-1133">Transmembrane helix</keyword>
<dbReference type="GO" id="GO:0008360">
    <property type="term" value="P:regulation of cell shape"/>
    <property type="evidence" value="ECO:0007669"/>
    <property type="project" value="UniProtKB-KW"/>
</dbReference>
<dbReference type="GO" id="GO:0006508">
    <property type="term" value="P:proteolysis"/>
    <property type="evidence" value="ECO:0007669"/>
    <property type="project" value="UniProtKB-KW"/>
</dbReference>
<evidence type="ECO:0000256" key="1">
    <source>
        <dbReference type="ARBA" id="ARBA00004370"/>
    </source>
</evidence>
<dbReference type="SUPFAM" id="SSF53955">
    <property type="entry name" value="Lysozyme-like"/>
    <property type="match status" value="1"/>
</dbReference>
<evidence type="ECO:0000256" key="8">
    <source>
        <dbReference type="ARBA" id="ARBA00022679"/>
    </source>
</evidence>
<evidence type="ECO:0000256" key="13">
    <source>
        <dbReference type="ARBA" id="ARBA00022989"/>
    </source>
</evidence>
<comment type="pathway">
    <text evidence="19">Glycan biosynthesis.</text>
</comment>
<dbReference type="HOGENOM" id="CLU_006354_2_4_0"/>
<dbReference type="Pfam" id="PF00905">
    <property type="entry name" value="Transpeptidase"/>
    <property type="match status" value="1"/>
</dbReference>
<dbReference type="EC" id="2.4.99.28" evidence="17"/>
<feature type="region of interest" description="Disordered" evidence="20">
    <location>
        <begin position="715"/>
        <end position="748"/>
    </location>
</feature>
<dbReference type="InterPro" id="IPR050396">
    <property type="entry name" value="Glycosyltr_51/Transpeptidase"/>
</dbReference>
<evidence type="ECO:0000313" key="24">
    <source>
        <dbReference type="EMBL" id="ABF43231.1"/>
    </source>
</evidence>
<dbReference type="InterPro" id="IPR001264">
    <property type="entry name" value="Glyco_trans_51"/>
</dbReference>
<dbReference type="PANTHER" id="PTHR32282">
    <property type="entry name" value="BINDING PROTEIN TRANSPEPTIDASE, PUTATIVE-RELATED"/>
    <property type="match status" value="1"/>
</dbReference>
<dbReference type="GO" id="GO:0008658">
    <property type="term" value="F:penicillin binding"/>
    <property type="evidence" value="ECO:0007669"/>
    <property type="project" value="InterPro"/>
</dbReference>
<dbReference type="GO" id="GO:0016020">
    <property type="term" value="C:membrane"/>
    <property type="evidence" value="ECO:0007669"/>
    <property type="project" value="UniProtKB-SubCell"/>
</dbReference>
<keyword evidence="10" id="KW-0378">Hydrolase</keyword>
<feature type="domain" description="Penicillin-binding protein transpeptidase" evidence="22">
    <location>
        <begin position="433"/>
        <end position="674"/>
    </location>
</feature>
<dbReference type="eggNOG" id="COG5009">
    <property type="taxonomic scope" value="Bacteria"/>
</dbReference>
<keyword evidence="11" id="KW-0133">Cell shape</keyword>
<dbReference type="AlphaFoldDB" id="Q1IIR9"/>
<accession>Q1IIR9</accession>
<keyword evidence="9 21" id="KW-0812">Transmembrane</keyword>
<keyword evidence="7 24" id="KW-0328">Glycosyltransferase</keyword>
<dbReference type="FunFam" id="1.10.3810.10:FF:000003">
    <property type="entry name" value="Penicillin-binding protein 1a"/>
    <property type="match status" value="1"/>
</dbReference>
<evidence type="ECO:0000256" key="20">
    <source>
        <dbReference type="SAM" id="MobiDB-lite"/>
    </source>
</evidence>
<evidence type="ECO:0000259" key="23">
    <source>
        <dbReference type="Pfam" id="PF00912"/>
    </source>
</evidence>
<evidence type="ECO:0000256" key="14">
    <source>
        <dbReference type="ARBA" id="ARBA00023136"/>
    </source>
</evidence>
<dbReference type="EnsemblBacteria" id="ABF43231">
    <property type="protein sequence ID" value="ABF43231"/>
    <property type="gene ID" value="Acid345_4231"/>
</dbReference>
<protein>
    <recommendedName>
        <fullName evidence="17">peptidoglycan glycosyltransferase</fullName>
        <ecNumber evidence="17">2.4.99.28</ecNumber>
    </recommendedName>
</protein>
<evidence type="ECO:0000256" key="11">
    <source>
        <dbReference type="ARBA" id="ARBA00022960"/>
    </source>
</evidence>
<gene>
    <name evidence="24" type="ordered locus">Acid345_4231</name>
</gene>
<dbReference type="Gene3D" id="1.10.3810.10">
    <property type="entry name" value="Biosynthetic peptidoglycan transglycosylase-like"/>
    <property type="match status" value="1"/>
</dbReference>
<evidence type="ECO:0000256" key="19">
    <source>
        <dbReference type="ARBA" id="ARBA00060592"/>
    </source>
</evidence>
<keyword evidence="14 21" id="KW-0472">Membrane</keyword>
<dbReference type="PANTHER" id="PTHR32282:SF33">
    <property type="entry name" value="PEPTIDOGLYCAN GLYCOSYLTRANSFERASE"/>
    <property type="match status" value="1"/>
</dbReference>
<evidence type="ECO:0000256" key="18">
    <source>
        <dbReference type="ARBA" id="ARBA00049902"/>
    </source>
</evidence>
<evidence type="ECO:0000256" key="17">
    <source>
        <dbReference type="ARBA" id="ARBA00044770"/>
    </source>
</evidence>
<evidence type="ECO:0000256" key="7">
    <source>
        <dbReference type="ARBA" id="ARBA00022676"/>
    </source>
</evidence>
<dbReference type="KEGG" id="aba:Acid345_4231"/>
<sequence length="748" mass="82093">MTSLYDNLPPVEVGGRRLVGRVLFGLLVVIAAALGVGSGLLIVYSTDLPQVAELEKFRPSSITELYDDQGRIIGSFALQRRMIGKYEDFPKVLRDAVISTEDKDFENHFGINFWRVIGAAFRDVTSGSRAQGASTLTMQLSRNLFLSADRNFRRKVQEVMLSLQIERRFTKEQIFTMYCNQIYLGHGVYGFEAGSHFYFNKPAKDLTLEEAAVLAGLPKAPNSYSPINSPDKAIRRRNLVINNMLEDGKITADQALKAKEAPIKLSFQNDQNALAPWFVEDIRRYLEKKYGSDEVHEAGLRVYTTLNMDLQKTANQAVLDGLSAYERRHGWKGKLPNVVAAGDDLASYQHPDWDNAVEPGAYFHSLVTEVSPASARVKFGRTSATLLPEDMKWTGHKSPQEILSIGDIAYIKVGSIAGDKIKVSLEQDSGTQGSLLAVDNTTGDIKAMVGGRDYEESKFNRAVQAMRQTGSSFKPYVYAAAVDKLGVTPDDTILDAPVSFPSGGGMYTPHNYDGKFEGVITLRRAIADSRNIPALKLAERVGIRDVIDMAHRFGVTTQIQPYLPVALGAAEITLFEQVAAYATFPNDGVRVTPRYITKVTDYDGRVLEEDYPEVRDVISAQTARTMVEFLEQPVLHGTAYAASVAFKGHALGGKTGTTNDFTDAWFLGFSPSTTCGVWVGFDEKKSLGAKETGAKAALPIWIDYMKVALKDKTKEDFVGQPAPPANAVAKKAEPPATAPPPGDDAESH</sequence>
<dbReference type="InterPro" id="IPR023346">
    <property type="entry name" value="Lysozyme-like_dom_sf"/>
</dbReference>
<dbReference type="GO" id="GO:0004180">
    <property type="term" value="F:carboxypeptidase activity"/>
    <property type="evidence" value="ECO:0007669"/>
    <property type="project" value="UniProtKB-KW"/>
</dbReference>
<comment type="subcellular location">
    <subcellularLocation>
        <location evidence="1">Membrane</location>
    </subcellularLocation>
</comment>